<accession>A0A1Q9GYW2</accession>
<evidence type="ECO:0000256" key="1">
    <source>
        <dbReference type="ARBA" id="ARBA00004651"/>
    </source>
</evidence>
<dbReference type="Proteomes" id="UP000186905">
    <property type="component" value="Unassembled WGS sequence"/>
</dbReference>
<evidence type="ECO:0000313" key="11">
    <source>
        <dbReference type="Proteomes" id="UP000186905"/>
    </source>
</evidence>
<comment type="function">
    <text evidence="9">Converts cobyric acid to cobinamide by the addition of aminopropanol on the F carboxylic group.</text>
</comment>
<keyword evidence="8 9" id="KW-0472">Membrane</keyword>
<protein>
    <recommendedName>
        <fullName evidence="9">Cobalamin biosynthesis protein CobD</fullName>
    </recommendedName>
</protein>
<feature type="transmembrane region" description="Helical" evidence="9">
    <location>
        <begin position="12"/>
        <end position="31"/>
    </location>
</feature>
<evidence type="ECO:0000256" key="9">
    <source>
        <dbReference type="HAMAP-Rule" id="MF_00024"/>
    </source>
</evidence>
<evidence type="ECO:0000256" key="7">
    <source>
        <dbReference type="ARBA" id="ARBA00022989"/>
    </source>
</evidence>
<evidence type="ECO:0000256" key="2">
    <source>
        <dbReference type="ARBA" id="ARBA00004953"/>
    </source>
</evidence>
<evidence type="ECO:0000256" key="5">
    <source>
        <dbReference type="ARBA" id="ARBA00022573"/>
    </source>
</evidence>
<keyword evidence="5 9" id="KW-0169">Cobalamin biosynthesis</keyword>
<dbReference type="GO" id="GO:0048472">
    <property type="term" value="F:threonine-phosphate decarboxylase activity"/>
    <property type="evidence" value="ECO:0007669"/>
    <property type="project" value="InterPro"/>
</dbReference>
<dbReference type="STRING" id="1903952.BIT28_15820"/>
<dbReference type="HAMAP" id="MF_00024">
    <property type="entry name" value="CobD_CbiB"/>
    <property type="match status" value="1"/>
</dbReference>
<evidence type="ECO:0000256" key="4">
    <source>
        <dbReference type="ARBA" id="ARBA00022475"/>
    </source>
</evidence>
<feature type="transmembrane region" description="Helical" evidence="9">
    <location>
        <begin position="105"/>
        <end position="127"/>
    </location>
</feature>
<evidence type="ECO:0000256" key="6">
    <source>
        <dbReference type="ARBA" id="ARBA00022692"/>
    </source>
</evidence>
<dbReference type="AlphaFoldDB" id="A0A1Q9GYW2"/>
<evidence type="ECO:0000256" key="3">
    <source>
        <dbReference type="ARBA" id="ARBA00006263"/>
    </source>
</evidence>
<keyword evidence="6 9" id="KW-0812">Transmembrane</keyword>
<comment type="pathway">
    <text evidence="2 9">Cofactor biosynthesis; adenosylcobalamin biosynthesis.</text>
</comment>
<gene>
    <name evidence="9" type="primary">cobD</name>
    <name evidence="10" type="ORF">BIT28_15820</name>
</gene>
<reference evidence="10 11" key="1">
    <citation type="submission" date="2016-09" db="EMBL/GenBank/DDBJ databases">
        <title>Photobacterium proteolyticum sp. nov. a protease producing bacterium isolated from ocean sediments of Laizhou Bay.</title>
        <authorList>
            <person name="Li Y."/>
        </authorList>
    </citation>
    <scope>NUCLEOTIDE SEQUENCE [LARGE SCALE GENOMIC DNA]</scope>
    <source>
        <strain evidence="10 11">13-12</strain>
    </source>
</reference>
<comment type="similarity">
    <text evidence="3 9">Belongs to the CobD/CbiB family.</text>
</comment>
<feature type="transmembrane region" description="Helical" evidence="9">
    <location>
        <begin position="77"/>
        <end position="99"/>
    </location>
</feature>
<comment type="caution">
    <text evidence="10">The sequence shown here is derived from an EMBL/GenBank/DDBJ whole genome shotgun (WGS) entry which is preliminary data.</text>
</comment>
<dbReference type="PANTHER" id="PTHR34308:SF1">
    <property type="entry name" value="COBALAMIN BIOSYNTHESIS PROTEIN CBIB"/>
    <property type="match status" value="1"/>
</dbReference>
<dbReference type="RefSeq" id="WP_075762260.1">
    <property type="nucleotide sequence ID" value="NZ_MJIL01000046.1"/>
</dbReference>
<evidence type="ECO:0000313" key="10">
    <source>
        <dbReference type="EMBL" id="OLQ80540.1"/>
    </source>
</evidence>
<dbReference type="GO" id="GO:0015420">
    <property type="term" value="F:ABC-type vitamin B12 transporter activity"/>
    <property type="evidence" value="ECO:0007669"/>
    <property type="project" value="UniProtKB-UniRule"/>
</dbReference>
<dbReference type="GO" id="GO:0009236">
    <property type="term" value="P:cobalamin biosynthetic process"/>
    <property type="evidence" value="ECO:0007669"/>
    <property type="project" value="UniProtKB-UniRule"/>
</dbReference>
<sequence length="332" mass="36357">MWFDVGAQATDVELLVVAVAVAAALLLDSFLGEPSRFHPLVGFGNWSNWVERVCRQQFLLISRQSDTGNQEARLRSVGIAALCLAVLPILIVVCALMLWLAQVSFWLWLLINVVVLYFTLGGNSLTFHAGEIYRPLKAGDITLAREKISFIVSRETASMNKKQITSATVESVLENGNDAVFGALFWFVVAGAPGALLFRLANTLDAMWGYKNERYRYFGFAAAKLDDFLGWIPARLTALTYGIQGNFQLAMKCWQEQAPLCASPNGGVVMCAGAGTLNTTIGGPAIYHGKRHEKIYMGSGEFADYPVIIQANRLVICGAWVWVLVLLLLGLG</sequence>
<evidence type="ECO:0000256" key="8">
    <source>
        <dbReference type="ARBA" id="ARBA00023136"/>
    </source>
</evidence>
<feature type="transmembrane region" description="Helical" evidence="9">
    <location>
        <begin position="179"/>
        <end position="201"/>
    </location>
</feature>
<feature type="transmembrane region" description="Helical" evidence="9">
    <location>
        <begin position="307"/>
        <end position="331"/>
    </location>
</feature>
<dbReference type="EMBL" id="MJIL01000046">
    <property type="protein sequence ID" value="OLQ80540.1"/>
    <property type="molecule type" value="Genomic_DNA"/>
</dbReference>
<comment type="subcellular location">
    <subcellularLocation>
        <location evidence="1 9">Cell membrane</location>
        <topology evidence="1 9">Multi-pass membrane protein</topology>
    </subcellularLocation>
</comment>
<name>A0A1Q9GYW2_9GAMM</name>
<dbReference type="Pfam" id="PF03186">
    <property type="entry name" value="CobD_Cbib"/>
    <property type="match status" value="1"/>
</dbReference>
<dbReference type="InterPro" id="IPR004485">
    <property type="entry name" value="Cobalamin_biosynth_CobD/CbiB"/>
</dbReference>
<keyword evidence="7 9" id="KW-1133">Transmembrane helix</keyword>
<keyword evidence="11" id="KW-1185">Reference proteome</keyword>
<organism evidence="10 11">
    <name type="scientific">Photobacterium proteolyticum</name>
    <dbReference type="NCBI Taxonomy" id="1903952"/>
    <lineage>
        <taxon>Bacteria</taxon>
        <taxon>Pseudomonadati</taxon>
        <taxon>Pseudomonadota</taxon>
        <taxon>Gammaproteobacteria</taxon>
        <taxon>Vibrionales</taxon>
        <taxon>Vibrionaceae</taxon>
        <taxon>Photobacterium</taxon>
    </lineage>
</organism>
<keyword evidence="4 9" id="KW-1003">Cell membrane</keyword>
<dbReference type="UniPathway" id="UPA00148"/>
<dbReference type="GO" id="GO:0005886">
    <property type="term" value="C:plasma membrane"/>
    <property type="evidence" value="ECO:0007669"/>
    <property type="project" value="UniProtKB-SubCell"/>
</dbReference>
<dbReference type="OrthoDB" id="9811967at2"/>
<dbReference type="NCBIfam" id="TIGR00380">
    <property type="entry name" value="cobal_cbiB"/>
    <property type="match status" value="1"/>
</dbReference>
<dbReference type="PANTHER" id="PTHR34308">
    <property type="entry name" value="COBALAMIN BIOSYNTHESIS PROTEIN CBIB"/>
    <property type="match status" value="1"/>
</dbReference>
<proteinExistence type="inferred from homology"/>